<dbReference type="OrthoDB" id="193898at2"/>
<dbReference type="Proteomes" id="UP000298588">
    <property type="component" value="Chromosome"/>
</dbReference>
<keyword evidence="4" id="KW-1185">Reference proteome</keyword>
<evidence type="ECO:0000313" key="3">
    <source>
        <dbReference type="EMBL" id="QCK86975.1"/>
    </source>
</evidence>
<dbReference type="Pfam" id="PF02517">
    <property type="entry name" value="Rce1-like"/>
    <property type="match status" value="1"/>
</dbReference>
<evidence type="ECO:0000256" key="1">
    <source>
        <dbReference type="SAM" id="Phobius"/>
    </source>
</evidence>
<feature type="transmembrane region" description="Helical" evidence="1">
    <location>
        <begin position="180"/>
        <end position="201"/>
    </location>
</feature>
<feature type="transmembrane region" description="Helical" evidence="1">
    <location>
        <begin position="251"/>
        <end position="275"/>
    </location>
</feature>
<keyword evidence="3" id="KW-0378">Hydrolase</keyword>
<keyword evidence="1" id="KW-0472">Membrane</keyword>
<dbReference type="PANTHER" id="PTHR39430">
    <property type="entry name" value="MEMBRANE-ASSOCIATED PROTEASE-RELATED"/>
    <property type="match status" value="1"/>
</dbReference>
<organism evidence="3 4">
    <name type="scientific">Phreatobacter aquaticus</name>
    <dbReference type="NCBI Taxonomy" id="2570229"/>
    <lineage>
        <taxon>Bacteria</taxon>
        <taxon>Pseudomonadati</taxon>
        <taxon>Pseudomonadota</taxon>
        <taxon>Alphaproteobacteria</taxon>
        <taxon>Hyphomicrobiales</taxon>
        <taxon>Phreatobacteraceae</taxon>
        <taxon>Phreatobacter</taxon>
    </lineage>
</organism>
<dbReference type="KEGG" id="paqt:E8L99_15015"/>
<dbReference type="GO" id="GO:0006508">
    <property type="term" value="P:proteolysis"/>
    <property type="evidence" value="ECO:0007669"/>
    <property type="project" value="UniProtKB-KW"/>
</dbReference>
<dbReference type="InterPro" id="IPR003675">
    <property type="entry name" value="Rce1/LyrA-like_dom"/>
</dbReference>
<feature type="transmembrane region" description="Helical" evidence="1">
    <location>
        <begin position="155"/>
        <end position="174"/>
    </location>
</feature>
<keyword evidence="3" id="KW-0645">Protease</keyword>
<dbReference type="GO" id="GO:0008237">
    <property type="term" value="F:metallopeptidase activity"/>
    <property type="evidence" value="ECO:0007669"/>
    <property type="project" value="UniProtKB-KW"/>
</dbReference>
<accession>A0A4D7QIX4</accession>
<sequence>MDSLASPKPPLVLRIAQFPLVRLLVLGGGLFFLMAVHGGFMIKLAGMPWLRLAVTVAMVAAALAIYAGFVLLVERRAVGELSLAAMPRELGIGLLIGAGLYTACVLILMLLGIYRIEGLNPWSFMLPAVVMALSSGIFEELVFRGALFRIVEEWLGSWISLVVSSLVFGITHLINPQATLLGALFISVEAGLLLAAAYMVTRRLWMSFGFHMAWNYTQSAIFSGIVSGGVSEPGLIRNTIQGPVLLTGGNFGLESSVIAFLLCTTTGVVLLVMAVRRGHVVPPFWERQA</sequence>
<dbReference type="RefSeq" id="WP_137100306.1">
    <property type="nucleotide sequence ID" value="NZ_CP039865.1"/>
</dbReference>
<dbReference type="GO" id="GO:0080120">
    <property type="term" value="P:CAAX-box protein maturation"/>
    <property type="evidence" value="ECO:0007669"/>
    <property type="project" value="UniProtKB-ARBA"/>
</dbReference>
<feature type="domain" description="CAAX prenyl protease 2/Lysostaphin resistance protein A-like" evidence="2">
    <location>
        <begin position="122"/>
        <end position="216"/>
    </location>
</feature>
<feature type="transmembrane region" description="Helical" evidence="1">
    <location>
        <begin position="122"/>
        <end position="143"/>
    </location>
</feature>
<dbReference type="AlphaFoldDB" id="A0A4D7QIX4"/>
<keyword evidence="1" id="KW-1133">Transmembrane helix</keyword>
<keyword evidence="1" id="KW-0812">Transmembrane</keyword>
<feature type="transmembrane region" description="Helical" evidence="1">
    <location>
        <begin position="20"/>
        <end position="42"/>
    </location>
</feature>
<protein>
    <submittedName>
        <fullName evidence="3">CPBP family intramembrane metalloprotease</fullName>
    </submittedName>
</protein>
<dbReference type="PANTHER" id="PTHR39430:SF1">
    <property type="entry name" value="PROTEASE"/>
    <property type="match status" value="1"/>
</dbReference>
<dbReference type="EMBL" id="CP039865">
    <property type="protein sequence ID" value="QCK86975.1"/>
    <property type="molecule type" value="Genomic_DNA"/>
</dbReference>
<keyword evidence="3" id="KW-0482">Metalloprotease</keyword>
<name>A0A4D7QIX4_9HYPH</name>
<evidence type="ECO:0000313" key="4">
    <source>
        <dbReference type="Proteomes" id="UP000298588"/>
    </source>
</evidence>
<feature type="transmembrane region" description="Helical" evidence="1">
    <location>
        <begin position="94"/>
        <end position="116"/>
    </location>
</feature>
<dbReference type="GO" id="GO:0004175">
    <property type="term" value="F:endopeptidase activity"/>
    <property type="evidence" value="ECO:0007669"/>
    <property type="project" value="UniProtKB-ARBA"/>
</dbReference>
<evidence type="ECO:0000259" key="2">
    <source>
        <dbReference type="Pfam" id="PF02517"/>
    </source>
</evidence>
<gene>
    <name evidence="3" type="ORF">E8L99_15015</name>
</gene>
<feature type="transmembrane region" description="Helical" evidence="1">
    <location>
        <begin position="213"/>
        <end position="231"/>
    </location>
</feature>
<reference evidence="3 4" key="1">
    <citation type="submission" date="2019-04" db="EMBL/GenBank/DDBJ databases">
        <title>Phreatobacter aquaticus sp. nov.</title>
        <authorList>
            <person name="Choi A."/>
            <person name="Baek K."/>
        </authorList>
    </citation>
    <scope>NUCLEOTIDE SEQUENCE [LARGE SCALE GENOMIC DNA]</scope>
    <source>
        <strain evidence="3 4">NMCR1094</strain>
    </source>
</reference>
<feature type="transmembrane region" description="Helical" evidence="1">
    <location>
        <begin position="48"/>
        <end position="73"/>
    </location>
</feature>
<proteinExistence type="predicted"/>